<feature type="compositionally biased region" description="Basic residues" evidence="1">
    <location>
        <begin position="105"/>
        <end position="114"/>
    </location>
</feature>
<dbReference type="Proteomes" id="UP000038830">
    <property type="component" value="Unassembled WGS sequence"/>
</dbReference>
<accession>A0A1E4RW97</accession>
<dbReference type="OMA" id="PTIFIST"/>
<evidence type="ECO:0000313" key="5">
    <source>
        <dbReference type="EMBL" id="ODV71355.1"/>
    </source>
</evidence>
<keyword evidence="7" id="KW-1185">Reference proteome</keyword>
<dbReference type="InterPro" id="IPR053822">
    <property type="entry name" value="SDE2-like_dom"/>
</dbReference>
<gene>
    <name evidence="4" type="ORF">BN1211_5092</name>
    <name evidence="5" type="ORF">CYBJADRAFT_191941</name>
</gene>
<sequence>MTSNEHICTVFVQTLTGLEDLRINFTLDTTVDCVRDDILSKLPESVAKSVVITTRGGLNIRDYTTVRQLCRGITHAPYFVNVMLRVPLCGGKGGFGHMLKQGHGISKKRKKKKSKNGDEKALYNTLDGRKVRTVKRIHQLEKQLEMMDEVERRKLMDKKESLQKILDTDLTKNVKFDDTEFLDDLDKQLDDISGAIDLTDSGSEDDVSTDDGSSSDSEDEKKHQQTETNKTKKLNSFFRD</sequence>
<feature type="domain" description="Sde2 ubiquitin" evidence="2">
    <location>
        <begin position="9"/>
        <end position="89"/>
    </location>
</feature>
<evidence type="ECO:0000313" key="7">
    <source>
        <dbReference type="Proteomes" id="UP000094389"/>
    </source>
</evidence>
<dbReference type="Pfam" id="PF22782">
    <property type="entry name" value="SDE2"/>
    <property type="match status" value="1"/>
</dbReference>
<dbReference type="STRING" id="983966.A0A0H5C7P1"/>
<dbReference type="OrthoDB" id="547031at2759"/>
<reference evidence="5 7" key="3">
    <citation type="journal article" date="2016" name="Proc. Natl. Acad. Sci. U.S.A.">
        <title>Comparative genomics of biotechnologically important yeasts.</title>
        <authorList>
            <person name="Riley R."/>
            <person name="Haridas S."/>
            <person name="Wolfe K.H."/>
            <person name="Lopes M.R."/>
            <person name="Hittinger C.T."/>
            <person name="Goeker M."/>
            <person name="Salamov A.A."/>
            <person name="Wisecaver J.H."/>
            <person name="Long T.M."/>
            <person name="Calvey C.H."/>
            <person name="Aerts A.L."/>
            <person name="Barry K.W."/>
            <person name="Choi C."/>
            <person name="Clum A."/>
            <person name="Coughlan A.Y."/>
            <person name="Deshpande S."/>
            <person name="Douglass A.P."/>
            <person name="Hanson S.J."/>
            <person name="Klenk H.-P."/>
            <person name="LaButti K.M."/>
            <person name="Lapidus A."/>
            <person name="Lindquist E.A."/>
            <person name="Lipzen A.M."/>
            <person name="Meier-Kolthoff J.P."/>
            <person name="Ohm R.A."/>
            <person name="Otillar R.P."/>
            <person name="Pangilinan J.L."/>
            <person name="Peng Y."/>
            <person name="Rokas A."/>
            <person name="Rosa C.A."/>
            <person name="Scheuner C."/>
            <person name="Sibirny A.A."/>
            <person name="Slot J.C."/>
            <person name="Stielow J.B."/>
            <person name="Sun H."/>
            <person name="Kurtzman C.P."/>
            <person name="Blackwell M."/>
            <person name="Grigoriev I.V."/>
            <person name="Jeffries T.W."/>
        </authorList>
    </citation>
    <scope>NUCLEOTIDE SEQUENCE [LARGE SCALE GENOMIC DNA]</scope>
    <source>
        <strain evidence="7">ATCC 18201 / CBS 1600 / BCRC 20928 / JCM 3617 / NBRC 0987 / NRRL Y-1542</strain>
        <strain evidence="5">NRRL Y-1542</strain>
    </source>
</reference>
<dbReference type="Pfam" id="PF13019">
    <property type="entry name" value="Sde2_N_Ubi_yeast"/>
    <property type="match status" value="1"/>
</dbReference>
<feature type="region of interest" description="Disordered" evidence="1">
    <location>
        <begin position="195"/>
        <end position="240"/>
    </location>
</feature>
<reference evidence="4" key="1">
    <citation type="submission" date="2014-12" db="EMBL/GenBank/DDBJ databases">
        <authorList>
            <person name="Jaenicke S."/>
        </authorList>
    </citation>
    <scope>NUCLEOTIDE SEQUENCE [LARGE SCALE GENOMIC DNA]</scope>
    <source>
        <strain evidence="4">CBS1600</strain>
    </source>
</reference>
<evidence type="ECO:0000259" key="3">
    <source>
        <dbReference type="Pfam" id="PF22782"/>
    </source>
</evidence>
<feature type="region of interest" description="Disordered" evidence="1">
    <location>
        <begin position="100"/>
        <end position="120"/>
    </location>
</feature>
<dbReference type="EMBL" id="KV453941">
    <property type="protein sequence ID" value="ODV71355.1"/>
    <property type="molecule type" value="Genomic_DNA"/>
</dbReference>
<feature type="domain" description="SDE2-like" evidence="3">
    <location>
        <begin position="90"/>
        <end position="196"/>
    </location>
</feature>
<dbReference type="InterPro" id="IPR024974">
    <property type="entry name" value="Sde2_N"/>
</dbReference>
<evidence type="ECO:0000256" key="1">
    <source>
        <dbReference type="SAM" id="MobiDB-lite"/>
    </source>
</evidence>
<reference evidence="6" key="2">
    <citation type="journal article" date="2015" name="J. Biotechnol.">
        <title>The structure of the Cyberlindnera jadinii genome and its relation to Candida utilis analyzed by the occurrence of single nucleotide polymorphisms.</title>
        <authorList>
            <person name="Rupp O."/>
            <person name="Brinkrolf K."/>
            <person name="Buerth C."/>
            <person name="Kunigo M."/>
            <person name="Schneider J."/>
            <person name="Jaenicke S."/>
            <person name="Goesmann A."/>
            <person name="Puehler A."/>
            <person name="Jaeger K.-E."/>
            <person name="Ernst J.F."/>
        </authorList>
    </citation>
    <scope>NUCLEOTIDE SEQUENCE [LARGE SCALE GENOMIC DNA]</scope>
    <source>
        <strain evidence="6">ATCC 18201 / CBS 1600 / BCRC 20928 / JCM 3617 / NBRC 0987 / NRRL Y-1542</strain>
    </source>
</reference>
<evidence type="ECO:0000313" key="4">
    <source>
        <dbReference type="EMBL" id="CEP24295.1"/>
    </source>
</evidence>
<protein>
    <submittedName>
        <fullName evidence="4">Uncharacterized protein</fullName>
    </submittedName>
</protein>
<organism evidence="4 6">
    <name type="scientific">Cyberlindnera jadinii (strain ATCC 18201 / CBS 1600 / BCRC 20928 / JCM 3617 / NBRC 0987 / NRRL Y-1542)</name>
    <name type="common">Torula yeast</name>
    <name type="synonym">Candida utilis</name>
    <dbReference type="NCBI Taxonomy" id="983966"/>
    <lineage>
        <taxon>Eukaryota</taxon>
        <taxon>Fungi</taxon>
        <taxon>Dikarya</taxon>
        <taxon>Ascomycota</taxon>
        <taxon>Saccharomycotina</taxon>
        <taxon>Saccharomycetes</taxon>
        <taxon>Phaffomycetales</taxon>
        <taxon>Phaffomycetaceae</taxon>
        <taxon>Cyberlindnera</taxon>
    </lineage>
</organism>
<evidence type="ECO:0000313" key="6">
    <source>
        <dbReference type="Proteomes" id="UP000038830"/>
    </source>
</evidence>
<dbReference type="RefSeq" id="XP_020068394.1">
    <property type="nucleotide sequence ID" value="XM_020217421.1"/>
</dbReference>
<dbReference type="GeneID" id="30991817"/>
<accession>A0A0H5C7P1</accession>
<dbReference type="AlphaFoldDB" id="A0A0H5C7P1"/>
<name>A0A0H5C7P1_CYBJN</name>
<dbReference type="EMBL" id="CDQK01000006">
    <property type="protein sequence ID" value="CEP24295.1"/>
    <property type="molecule type" value="Genomic_DNA"/>
</dbReference>
<evidence type="ECO:0000259" key="2">
    <source>
        <dbReference type="Pfam" id="PF13019"/>
    </source>
</evidence>
<dbReference type="Proteomes" id="UP000094389">
    <property type="component" value="Unassembled WGS sequence"/>
</dbReference>
<proteinExistence type="predicted"/>